<dbReference type="Gene3D" id="2.70.70.10">
    <property type="entry name" value="Glucose Permease (Domain IIA)"/>
    <property type="match status" value="1"/>
</dbReference>
<dbReference type="EMBL" id="JAUSRD010000005">
    <property type="protein sequence ID" value="MDP9893431.1"/>
    <property type="molecule type" value="Genomic_DNA"/>
</dbReference>
<proteinExistence type="predicted"/>
<protein>
    <submittedName>
        <fullName evidence="1">Chitinase</fullName>
    </submittedName>
</protein>
<dbReference type="RefSeq" id="WP_307684980.1">
    <property type="nucleotide sequence ID" value="NZ_JAUSRD010000005.1"/>
</dbReference>
<comment type="caution">
    <text evidence="1">The sequence shown here is derived from an EMBL/GenBank/DDBJ whole genome shotgun (WGS) entry which is preliminary data.</text>
</comment>
<sequence>MILSPPFLPARTSQSETAWLDAAMAQPTSRLSNTNAAEGSFPLSLRLGWHNGIHIQAPQAAGAYLPVRAVADGTVVFVHPPTAPNNDVNHALNYNPFNGGTPSPAWTSDGFVVIAHKGEIGAAGTVATEFVYYSACMHLGSLANHPRTRQPLKAGDAVFRKDALGTPGQIYGHDGQIHFEICCDEANLEKLTTRQRNWADPLAPQPPTANGRTDAVFGSLYIYLPAGTPTRASQPTSHLRSAVHAGGAASAATDFFLPDTLRAAQWVQITYEHGSAILASCDRLGAPIGQPRNDSRYDYITVATMRPGASQSFEYDLSAVANDRHGALDAATQALSSPSGWYELLRFGRNLGPDALPANAAHWRKVVTPDGGLWVDLNAPGTFKFSDADFLAITGWNCFDDDPTPTDQRCDSLRMKTLIRDPDRTNDRRMERAQLARRLGEPEVRNKLRRTICKFPSEWDQKDVEKRYGWLETEDFKSTDDDATGAQKWERFVKHAKAVTFTNLPDAFLKADWRFHPREFVGHMRQCGWLSRSEMEQIYGNHTRPKDKPSILLAIEKYQTPFNRMTEKYLLNTRKRLPHILGQGATESDFLRVMQETAMSGSAVNGEVHGVVGAINSQSTVDESRFGHWWGLNPNERVDWYNSKKFSSTGVLIASSYNWRMGNLGDPDAQKFRGRGFKQLTGRDNYVQYWVYRGWLAAASFDAHWWSDPQYTAKNPSGMRKIPGVVDNPQVVGTLPYNCMDAGGWYMTFQRSAVIRTMDGDMDYLAVSPGDQAQEMGISKAVTRAINGGENGWDQRLVNTRAAKKILLDQ</sequence>
<evidence type="ECO:0000313" key="2">
    <source>
        <dbReference type="Proteomes" id="UP001242045"/>
    </source>
</evidence>
<dbReference type="InterPro" id="IPR011055">
    <property type="entry name" value="Dup_hybrid_motif"/>
</dbReference>
<dbReference type="Proteomes" id="UP001242045">
    <property type="component" value="Unassembled WGS sequence"/>
</dbReference>
<evidence type="ECO:0000313" key="1">
    <source>
        <dbReference type="EMBL" id="MDP9893431.1"/>
    </source>
</evidence>
<dbReference type="Gene3D" id="1.10.530.10">
    <property type="match status" value="1"/>
</dbReference>
<name>A0AAW8CZZ3_9BURK</name>
<accession>A0AAW8CZZ3</accession>
<organism evidence="1 2">
    <name type="scientific">Variovorax boronicumulans</name>
    <dbReference type="NCBI Taxonomy" id="436515"/>
    <lineage>
        <taxon>Bacteria</taxon>
        <taxon>Pseudomonadati</taxon>
        <taxon>Pseudomonadota</taxon>
        <taxon>Betaproteobacteria</taxon>
        <taxon>Burkholderiales</taxon>
        <taxon>Comamonadaceae</taxon>
        <taxon>Variovorax</taxon>
    </lineage>
</organism>
<dbReference type="SUPFAM" id="SSF53955">
    <property type="entry name" value="Lysozyme-like"/>
    <property type="match status" value="1"/>
</dbReference>
<dbReference type="AlphaFoldDB" id="A0AAW8CZZ3"/>
<reference evidence="1" key="1">
    <citation type="submission" date="2023-07" db="EMBL/GenBank/DDBJ databases">
        <title>Sorghum-associated microbial communities from plants grown in Nebraska, USA.</title>
        <authorList>
            <person name="Schachtman D."/>
        </authorList>
    </citation>
    <scope>NUCLEOTIDE SEQUENCE</scope>
    <source>
        <strain evidence="1">DS3754</strain>
    </source>
</reference>
<gene>
    <name evidence="1" type="ORF">J2W31_002546</name>
</gene>
<dbReference type="InterPro" id="IPR023346">
    <property type="entry name" value="Lysozyme-like_dom_sf"/>
</dbReference>
<dbReference type="CDD" id="cd12797">
    <property type="entry name" value="M23_peptidase"/>
    <property type="match status" value="1"/>
</dbReference>